<accession>A0A4S8KWM9</accession>
<gene>
    <name evidence="2" type="ORF">K435DRAFT_810027</name>
</gene>
<sequence>MSTLPSSHFTTSKLDGNLSTFLPHSGVFQSLIVGLEHPEYTGLWCRGASLLFLSGQRSSVTTRPYPLTSFDKIYTLHNERKMRRECLWNADGRREGSGTSRDHKTSHGDVGTTSDRMAKHKI</sequence>
<organism evidence="2 3">
    <name type="scientific">Dendrothele bispora (strain CBS 962.96)</name>
    <dbReference type="NCBI Taxonomy" id="1314807"/>
    <lineage>
        <taxon>Eukaryota</taxon>
        <taxon>Fungi</taxon>
        <taxon>Dikarya</taxon>
        <taxon>Basidiomycota</taxon>
        <taxon>Agaricomycotina</taxon>
        <taxon>Agaricomycetes</taxon>
        <taxon>Agaricomycetidae</taxon>
        <taxon>Agaricales</taxon>
        <taxon>Agaricales incertae sedis</taxon>
        <taxon>Dendrothele</taxon>
    </lineage>
</organism>
<dbReference type="AlphaFoldDB" id="A0A4S8KWM9"/>
<evidence type="ECO:0000256" key="1">
    <source>
        <dbReference type="SAM" id="MobiDB-lite"/>
    </source>
</evidence>
<dbReference type="EMBL" id="ML179925">
    <property type="protein sequence ID" value="THU80233.1"/>
    <property type="molecule type" value="Genomic_DNA"/>
</dbReference>
<feature type="compositionally biased region" description="Basic and acidic residues" evidence="1">
    <location>
        <begin position="91"/>
        <end position="107"/>
    </location>
</feature>
<protein>
    <submittedName>
        <fullName evidence="2">Uncharacterized protein</fullName>
    </submittedName>
</protein>
<feature type="region of interest" description="Disordered" evidence="1">
    <location>
        <begin position="91"/>
        <end position="122"/>
    </location>
</feature>
<evidence type="ECO:0000313" key="2">
    <source>
        <dbReference type="EMBL" id="THU80233.1"/>
    </source>
</evidence>
<dbReference type="Proteomes" id="UP000297245">
    <property type="component" value="Unassembled WGS sequence"/>
</dbReference>
<proteinExistence type="predicted"/>
<reference evidence="2 3" key="1">
    <citation type="journal article" date="2019" name="Nat. Ecol. Evol.">
        <title>Megaphylogeny resolves global patterns of mushroom evolution.</title>
        <authorList>
            <person name="Varga T."/>
            <person name="Krizsan K."/>
            <person name="Foldi C."/>
            <person name="Dima B."/>
            <person name="Sanchez-Garcia M."/>
            <person name="Sanchez-Ramirez S."/>
            <person name="Szollosi G.J."/>
            <person name="Szarkandi J.G."/>
            <person name="Papp V."/>
            <person name="Albert L."/>
            <person name="Andreopoulos W."/>
            <person name="Angelini C."/>
            <person name="Antonin V."/>
            <person name="Barry K.W."/>
            <person name="Bougher N.L."/>
            <person name="Buchanan P."/>
            <person name="Buyck B."/>
            <person name="Bense V."/>
            <person name="Catcheside P."/>
            <person name="Chovatia M."/>
            <person name="Cooper J."/>
            <person name="Damon W."/>
            <person name="Desjardin D."/>
            <person name="Finy P."/>
            <person name="Geml J."/>
            <person name="Haridas S."/>
            <person name="Hughes K."/>
            <person name="Justo A."/>
            <person name="Karasinski D."/>
            <person name="Kautmanova I."/>
            <person name="Kiss B."/>
            <person name="Kocsube S."/>
            <person name="Kotiranta H."/>
            <person name="LaButti K.M."/>
            <person name="Lechner B.E."/>
            <person name="Liimatainen K."/>
            <person name="Lipzen A."/>
            <person name="Lukacs Z."/>
            <person name="Mihaltcheva S."/>
            <person name="Morgado L.N."/>
            <person name="Niskanen T."/>
            <person name="Noordeloos M.E."/>
            <person name="Ohm R.A."/>
            <person name="Ortiz-Santana B."/>
            <person name="Ovrebo C."/>
            <person name="Racz N."/>
            <person name="Riley R."/>
            <person name="Savchenko A."/>
            <person name="Shiryaev A."/>
            <person name="Soop K."/>
            <person name="Spirin V."/>
            <person name="Szebenyi C."/>
            <person name="Tomsovsky M."/>
            <person name="Tulloss R.E."/>
            <person name="Uehling J."/>
            <person name="Grigoriev I.V."/>
            <person name="Vagvolgyi C."/>
            <person name="Papp T."/>
            <person name="Martin F.M."/>
            <person name="Miettinen O."/>
            <person name="Hibbett D.S."/>
            <person name="Nagy L.G."/>
        </authorList>
    </citation>
    <scope>NUCLEOTIDE SEQUENCE [LARGE SCALE GENOMIC DNA]</scope>
    <source>
        <strain evidence="2 3">CBS 962.96</strain>
    </source>
</reference>
<name>A0A4S8KWM9_DENBC</name>
<keyword evidence="3" id="KW-1185">Reference proteome</keyword>
<evidence type="ECO:0000313" key="3">
    <source>
        <dbReference type="Proteomes" id="UP000297245"/>
    </source>
</evidence>